<organism evidence="5 6">
    <name type="scientific">Rhizobium rhizoryzae</name>
    <dbReference type="NCBI Taxonomy" id="451876"/>
    <lineage>
        <taxon>Bacteria</taxon>
        <taxon>Pseudomonadati</taxon>
        <taxon>Pseudomonadota</taxon>
        <taxon>Alphaproteobacteria</taxon>
        <taxon>Hyphomicrobiales</taxon>
        <taxon>Rhizobiaceae</taxon>
        <taxon>Rhizobium/Agrobacterium group</taxon>
        <taxon>Rhizobium</taxon>
    </lineage>
</organism>
<evidence type="ECO:0000256" key="3">
    <source>
        <dbReference type="ARBA" id="ARBA00023163"/>
    </source>
</evidence>
<dbReference type="PANTHER" id="PTHR46796:SF13">
    <property type="entry name" value="HTH-TYPE TRANSCRIPTIONAL ACTIVATOR RHAS"/>
    <property type="match status" value="1"/>
</dbReference>
<dbReference type="InterPro" id="IPR018060">
    <property type="entry name" value="HTH_AraC"/>
</dbReference>
<dbReference type="Gene3D" id="1.10.10.60">
    <property type="entry name" value="Homeodomain-like"/>
    <property type="match status" value="2"/>
</dbReference>
<dbReference type="InterPro" id="IPR009057">
    <property type="entry name" value="Homeodomain-like_sf"/>
</dbReference>
<keyword evidence="3" id="KW-0804">Transcription</keyword>
<evidence type="ECO:0000256" key="1">
    <source>
        <dbReference type="ARBA" id="ARBA00023015"/>
    </source>
</evidence>
<accession>A0A7W6PTB9</accession>
<keyword evidence="1" id="KW-0805">Transcription regulation</keyword>
<dbReference type="AlphaFoldDB" id="A0A7W6PTB9"/>
<dbReference type="GO" id="GO:0003700">
    <property type="term" value="F:DNA-binding transcription factor activity"/>
    <property type="evidence" value="ECO:0007669"/>
    <property type="project" value="InterPro"/>
</dbReference>
<dbReference type="EMBL" id="JACIEC010000005">
    <property type="protein sequence ID" value="MBB4144987.1"/>
    <property type="molecule type" value="Genomic_DNA"/>
</dbReference>
<keyword evidence="6" id="KW-1185">Reference proteome</keyword>
<dbReference type="Pfam" id="PF12833">
    <property type="entry name" value="HTH_18"/>
    <property type="match status" value="1"/>
</dbReference>
<feature type="domain" description="HTH araC/xylS-type" evidence="4">
    <location>
        <begin position="210"/>
        <end position="278"/>
    </location>
</feature>
<reference evidence="5 6" key="1">
    <citation type="submission" date="2020-08" db="EMBL/GenBank/DDBJ databases">
        <title>Genomic Encyclopedia of Type Strains, Phase IV (KMG-IV): sequencing the most valuable type-strain genomes for metagenomic binning, comparative biology and taxonomic classification.</title>
        <authorList>
            <person name="Goeker M."/>
        </authorList>
    </citation>
    <scope>NUCLEOTIDE SEQUENCE [LARGE SCALE GENOMIC DNA]</scope>
    <source>
        <strain evidence="5 6">DSM 29514</strain>
    </source>
</reference>
<dbReference type="PANTHER" id="PTHR46796">
    <property type="entry name" value="HTH-TYPE TRANSCRIPTIONAL ACTIVATOR RHAS-RELATED"/>
    <property type="match status" value="1"/>
</dbReference>
<protein>
    <submittedName>
        <fullName evidence="5">AraC-like DNA-binding protein</fullName>
    </submittedName>
</protein>
<evidence type="ECO:0000256" key="2">
    <source>
        <dbReference type="ARBA" id="ARBA00023125"/>
    </source>
</evidence>
<name>A0A7W6PTB9_9HYPH</name>
<dbReference type="SMART" id="SM00342">
    <property type="entry name" value="HTH_ARAC"/>
    <property type="match status" value="1"/>
</dbReference>
<evidence type="ECO:0000313" key="6">
    <source>
        <dbReference type="Proteomes" id="UP000519897"/>
    </source>
</evidence>
<dbReference type="PROSITE" id="PS01124">
    <property type="entry name" value="HTH_ARAC_FAMILY_2"/>
    <property type="match status" value="1"/>
</dbReference>
<proteinExistence type="predicted"/>
<dbReference type="InterPro" id="IPR018062">
    <property type="entry name" value="HTH_AraC-typ_CS"/>
</dbReference>
<dbReference type="InterPro" id="IPR050204">
    <property type="entry name" value="AraC_XylS_family_regulators"/>
</dbReference>
<comment type="caution">
    <text evidence="5">The sequence shown here is derived from an EMBL/GenBank/DDBJ whole genome shotgun (WGS) entry which is preliminary data.</text>
</comment>
<dbReference type="Proteomes" id="UP000519897">
    <property type="component" value="Unassembled WGS sequence"/>
</dbReference>
<dbReference type="PROSITE" id="PS00041">
    <property type="entry name" value="HTH_ARAC_FAMILY_1"/>
    <property type="match status" value="1"/>
</dbReference>
<sequence length="314" mass="35629">MDKNEHGPLGAIPVHALTLKLTRSTIKMLHSPSWMIDKSNSVHDLIICLTGSATYAIGDEVIEIRPGMALLIDANTRFIGRSTSSELYTGAAQHFTLDVFGRMDMIQQMELRRAVHLPRWDMLEPLVRHYRETAPLSSTTLAQHHMFMVFLIAYIEAAFLGWRQQVEATVDNPDALSLAVMVAASRIAAEPLNNEIVDLVLASIPYNVDYFRRIFRRQVGLTPTKYQEFKRMERAMGLLAAGRSVKQTAEMVGYLDSYYFSRMFKHYIGVSPAGYKEAEKRHRDGHFPRGEEDGQVVYPIIRRIEEDGKEAVAL</sequence>
<keyword evidence="2 5" id="KW-0238">DNA-binding</keyword>
<gene>
    <name evidence="5" type="ORF">GGQ72_003549</name>
</gene>
<evidence type="ECO:0000259" key="4">
    <source>
        <dbReference type="PROSITE" id="PS01124"/>
    </source>
</evidence>
<dbReference type="SUPFAM" id="SSF46689">
    <property type="entry name" value="Homeodomain-like"/>
    <property type="match status" value="1"/>
</dbReference>
<dbReference type="GO" id="GO:0043565">
    <property type="term" value="F:sequence-specific DNA binding"/>
    <property type="evidence" value="ECO:0007669"/>
    <property type="project" value="InterPro"/>
</dbReference>
<evidence type="ECO:0000313" key="5">
    <source>
        <dbReference type="EMBL" id="MBB4144987.1"/>
    </source>
</evidence>
<dbReference type="RefSeq" id="WP_062556782.1">
    <property type="nucleotide sequence ID" value="NZ_CP049249.1"/>
</dbReference>